<organism evidence="2 3">
    <name type="scientific">Phytophthora fragariae</name>
    <dbReference type="NCBI Taxonomy" id="53985"/>
    <lineage>
        <taxon>Eukaryota</taxon>
        <taxon>Sar</taxon>
        <taxon>Stramenopiles</taxon>
        <taxon>Oomycota</taxon>
        <taxon>Peronosporomycetes</taxon>
        <taxon>Peronosporales</taxon>
        <taxon>Peronosporaceae</taxon>
        <taxon>Phytophthora</taxon>
    </lineage>
</organism>
<dbReference type="AlphaFoldDB" id="A0A6A3UZ73"/>
<proteinExistence type="predicted"/>
<dbReference type="OrthoDB" id="163507at2759"/>
<accession>A0A6A3UZ73</accession>
<evidence type="ECO:0000313" key="3">
    <source>
        <dbReference type="Proteomes" id="UP000433483"/>
    </source>
</evidence>
<dbReference type="InterPro" id="IPR013103">
    <property type="entry name" value="RVT_2"/>
</dbReference>
<name>A0A6A3UZ73_9STRA</name>
<dbReference type="Pfam" id="PF07727">
    <property type="entry name" value="RVT_2"/>
    <property type="match status" value="1"/>
</dbReference>
<comment type="caution">
    <text evidence="2">The sequence shown here is derived from an EMBL/GenBank/DDBJ whole genome shotgun (WGS) entry which is preliminary data.</text>
</comment>
<evidence type="ECO:0000313" key="2">
    <source>
        <dbReference type="EMBL" id="KAE9156630.1"/>
    </source>
</evidence>
<sequence>MRSKLKDKWLAAMAEELRALEDNGVWRVVRKLKGAHALHTKWVYKTKMDAEGAIERLKARLVACGNEQEFGVDYSVTFSAVIEMSSVKLIFVLARKWRVPAKHGDVPNAYVKADKEAELDIFLHLPRGMMIPEDVRRRLGVDNDSELVLELLKALV</sequence>
<dbReference type="Proteomes" id="UP000433483">
    <property type="component" value="Unassembled WGS sequence"/>
</dbReference>
<dbReference type="EMBL" id="QXGB01009813">
    <property type="protein sequence ID" value="KAE9156630.1"/>
    <property type="molecule type" value="Genomic_DNA"/>
</dbReference>
<keyword evidence="3" id="KW-1185">Reference proteome</keyword>
<feature type="domain" description="Reverse transcriptase Ty1/copia-type" evidence="1">
    <location>
        <begin position="23"/>
        <end position="133"/>
    </location>
</feature>
<evidence type="ECO:0000259" key="1">
    <source>
        <dbReference type="Pfam" id="PF07727"/>
    </source>
</evidence>
<reference evidence="2 3" key="1">
    <citation type="submission" date="2018-08" db="EMBL/GenBank/DDBJ databases">
        <title>Genomic investigation of the strawberry pathogen Phytophthora fragariae indicates pathogenicity is determined by transcriptional variation in three key races.</title>
        <authorList>
            <person name="Adams T.M."/>
            <person name="Armitage A.D."/>
            <person name="Sobczyk M.K."/>
            <person name="Bates H.J."/>
            <person name="Dunwell J.M."/>
            <person name="Nellist C.F."/>
            <person name="Harrison R.J."/>
        </authorList>
    </citation>
    <scope>NUCLEOTIDE SEQUENCE [LARGE SCALE GENOMIC DNA]</scope>
    <source>
        <strain evidence="2 3">NOV-27</strain>
    </source>
</reference>
<gene>
    <name evidence="2" type="ORF">PF005_g33139</name>
</gene>
<protein>
    <recommendedName>
        <fullName evidence="1">Reverse transcriptase Ty1/copia-type domain-containing protein</fullName>
    </recommendedName>
</protein>